<dbReference type="InterPro" id="IPR040442">
    <property type="entry name" value="Pyrv_kinase-like_dom_sf"/>
</dbReference>
<dbReference type="GO" id="GO:0015940">
    <property type="term" value="P:pantothenate biosynthetic process"/>
    <property type="evidence" value="ECO:0007669"/>
    <property type="project" value="UniProtKB-KW"/>
</dbReference>
<dbReference type="GO" id="GO:0005737">
    <property type="term" value="C:cytoplasm"/>
    <property type="evidence" value="ECO:0007669"/>
    <property type="project" value="TreeGrafter"/>
</dbReference>
<evidence type="ECO:0000256" key="3">
    <source>
        <dbReference type="ARBA" id="ARBA00012618"/>
    </source>
</evidence>
<evidence type="ECO:0000256" key="5">
    <source>
        <dbReference type="ARBA" id="ARBA00022679"/>
    </source>
</evidence>
<protein>
    <recommendedName>
        <fullName evidence="3">3-methyl-2-oxobutanoate hydroxymethyltransferase</fullName>
        <ecNumber evidence="3">2.1.2.11</ecNumber>
    </recommendedName>
</protein>
<dbReference type="Pfam" id="PF02548">
    <property type="entry name" value="Pantoate_transf"/>
    <property type="match status" value="1"/>
</dbReference>
<dbReference type="RefSeq" id="WP_257636438.1">
    <property type="nucleotide sequence ID" value="NZ_JANIIC010000130.1"/>
</dbReference>
<dbReference type="Proteomes" id="UP001142400">
    <property type="component" value="Unassembled WGS sequence"/>
</dbReference>
<dbReference type="InterPro" id="IPR015813">
    <property type="entry name" value="Pyrv/PenolPyrv_kinase-like_dom"/>
</dbReference>
<evidence type="ECO:0000313" key="7">
    <source>
        <dbReference type="Proteomes" id="UP001142400"/>
    </source>
</evidence>
<comment type="subunit">
    <text evidence="2">Homodecamer; pentamer of dimers.</text>
</comment>
<keyword evidence="4" id="KW-0566">Pantothenate biosynthesis</keyword>
<feature type="non-terminal residue" evidence="6">
    <location>
        <position position="154"/>
    </location>
</feature>
<gene>
    <name evidence="6" type="ORF">NQU54_47295</name>
</gene>
<evidence type="ECO:0000256" key="2">
    <source>
        <dbReference type="ARBA" id="ARBA00011424"/>
    </source>
</evidence>
<comment type="caution">
    <text evidence="6">The sequence shown here is derived from an EMBL/GenBank/DDBJ whole genome shotgun (WGS) entry which is preliminary data.</text>
</comment>
<name>A0A9X2MAW0_STRMQ</name>
<dbReference type="SUPFAM" id="SSF51621">
    <property type="entry name" value="Phosphoenolpyruvate/pyruvate domain"/>
    <property type="match status" value="1"/>
</dbReference>
<keyword evidence="7" id="KW-1185">Reference proteome</keyword>
<dbReference type="GO" id="GO:0003864">
    <property type="term" value="F:3-methyl-2-oxobutanoate hydroxymethyltransferase activity"/>
    <property type="evidence" value="ECO:0007669"/>
    <property type="project" value="UniProtKB-EC"/>
</dbReference>
<evidence type="ECO:0000313" key="6">
    <source>
        <dbReference type="EMBL" id="MCQ8836404.1"/>
    </source>
</evidence>
<evidence type="ECO:0000256" key="1">
    <source>
        <dbReference type="ARBA" id="ARBA00008676"/>
    </source>
</evidence>
<dbReference type="EC" id="2.1.2.11" evidence="3"/>
<reference evidence="6" key="1">
    <citation type="submission" date="2022-06" db="EMBL/GenBank/DDBJ databases">
        <title>WGS of actinobacteria.</title>
        <authorList>
            <person name="Thawai C."/>
        </authorList>
    </citation>
    <scope>NUCLEOTIDE SEQUENCE</scope>
    <source>
        <strain evidence="6">DSM 42010</strain>
    </source>
</reference>
<dbReference type="Gene3D" id="3.20.20.60">
    <property type="entry name" value="Phosphoenolpyruvate-binding domains"/>
    <property type="match status" value="1"/>
</dbReference>
<dbReference type="PANTHER" id="PTHR20881">
    <property type="entry name" value="3-METHYL-2-OXOBUTANOATE HYDROXYMETHYLTRANSFERASE"/>
    <property type="match status" value="1"/>
</dbReference>
<evidence type="ECO:0000256" key="4">
    <source>
        <dbReference type="ARBA" id="ARBA00022655"/>
    </source>
</evidence>
<organism evidence="6 7">
    <name type="scientific">Streptomyces malaysiensis subsp. samsunensis</name>
    <dbReference type="NCBI Taxonomy" id="459658"/>
    <lineage>
        <taxon>Bacteria</taxon>
        <taxon>Bacillati</taxon>
        <taxon>Actinomycetota</taxon>
        <taxon>Actinomycetes</taxon>
        <taxon>Kitasatosporales</taxon>
        <taxon>Streptomycetaceae</taxon>
        <taxon>Streptomyces</taxon>
        <taxon>Streptomyces violaceusniger group</taxon>
    </lineage>
</organism>
<dbReference type="GO" id="GO:0000287">
    <property type="term" value="F:magnesium ion binding"/>
    <property type="evidence" value="ECO:0007669"/>
    <property type="project" value="TreeGrafter"/>
</dbReference>
<dbReference type="PANTHER" id="PTHR20881:SF0">
    <property type="entry name" value="3-METHYL-2-OXOBUTANOATE HYDROXYMETHYLTRANSFERASE"/>
    <property type="match status" value="1"/>
</dbReference>
<sequence length="154" mass="16203">MGALLLLVRTVSGAARRAVVIADLPFGSYETSAEHCSQTVVRFMKEAGAHAVKLEAGEEMLPQVELLTRSGIPVIAHIGSSRSPSTAPGGYRVRGRGGDAKGLVSAATALEAAGDVEAVEGKVHPADVVVRQRVDDEEAFLRLPQCRGAYRVVL</sequence>
<comment type="similarity">
    <text evidence="1">Belongs to the PanB family.</text>
</comment>
<accession>A0A9X2MAW0</accession>
<dbReference type="EMBL" id="JANIIC010000130">
    <property type="protein sequence ID" value="MCQ8836404.1"/>
    <property type="molecule type" value="Genomic_DNA"/>
</dbReference>
<keyword evidence="5 6" id="KW-0808">Transferase</keyword>
<dbReference type="AlphaFoldDB" id="A0A9X2MAW0"/>
<dbReference type="InterPro" id="IPR003700">
    <property type="entry name" value="Pantoate_hydroxy_MeTrfase"/>
</dbReference>
<proteinExistence type="inferred from homology"/>